<keyword evidence="6" id="KW-1185">Reference proteome</keyword>
<feature type="signal peptide" evidence="3">
    <location>
        <begin position="1"/>
        <end position="34"/>
    </location>
</feature>
<evidence type="ECO:0000313" key="5">
    <source>
        <dbReference type="EMBL" id="USQ81239.1"/>
    </source>
</evidence>
<feature type="chain" id="PRO_5046171952" evidence="3">
    <location>
        <begin position="35"/>
        <end position="1073"/>
    </location>
</feature>
<dbReference type="Gene3D" id="2.120.10.30">
    <property type="entry name" value="TolB, C-terminal domain"/>
    <property type="match status" value="2"/>
</dbReference>
<dbReference type="RefSeq" id="WP_252594623.1">
    <property type="nucleotide sequence ID" value="NZ_CP099489.1"/>
</dbReference>
<feature type="compositionally biased region" description="Basic and acidic residues" evidence="2">
    <location>
        <begin position="144"/>
        <end position="154"/>
    </location>
</feature>
<dbReference type="Gene3D" id="3.20.20.140">
    <property type="entry name" value="Metal-dependent hydrolases"/>
    <property type="match status" value="1"/>
</dbReference>
<dbReference type="SUPFAM" id="SSF63825">
    <property type="entry name" value="YWTD domain"/>
    <property type="match status" value="1"/>
</dbReference>
<feature type="region of interest" description="Disordered" evidence="2">
    <location>
        <begin position="135"/>
        <end position="154"/>
    </location>
</feature>
<evidence type="ECO:0000256" key="3">
    <source>
        <dbReference type="SAM" id="SignalP"/>
    </source>
</evidence>
<gene>
    <name evidence="5" type="ORF">NF556_06240</name>
</gene>
<dbReference type="EMBL" id="CP099489">
    <property type="protein sequence ID" value="USQ81239.1"/>
    <property type="molecule type" value="Genomic_DNA"/>
</dbReference>
<dbReference type="InterPro" id="IPR032466">
    <property type="entry name" value="Metal_Hydrolase"/>
</dbReference>
<accession>A0ABY4YWY4</accession>
<reference evidence="5" key="1">
    <citation type="submission" date="2022-06" db="EMBL/GenBank/DDBJ databases">
        <title>Ornithinimicrobium HY1793.</title>
        <authorList>
            <person name="Huang Y."/>
        </authorList>
    </citation>
    <scope>NUCLEOTIDE SEQUENCE</scope>
    <source>
        <strain evidence="5">HY1793</strain>
    </source>
</reference>
<feature type="domain" description="Amidohydrolase-related" evidence="4">
    <location>
        <begin position="657"/>
        <end position="993"/>
    </location>
</feature>
<dbReference type="SUPFAM" id="SSF51556">
    <property type="entry name" value="Metallo-dependent hydrolases"/>
    <property type="match status" value="1"/>
</dbReference>
<dbReference type="InterPro" id="IPR011659">
    <property type="entry name" value="WD40"/>
</dbReference>
<dbReference type="SUPFAM" id="SSF82171">
    <property type="entry name" value="DPP6 N-terminal domain-like"/>
    <property type="match status" value="2"/>
</dbReference>
<dbReference type="InterPro" id="IPR006680">
    <property type="entry name" value="Amidohydro-rel"/>
</dbReference>
<keyword evidence="3" id="KW-0732">Signal</keyword>
<dbReference type="Gene3D" id="2.30.40.10">
    <property type="entry name" value="Urease, subunit C, domain 1"/>
    <property type="match status" value="2"/>
</dbReference>
<protein>
    <submittedName>
        <fullName evidence="5">Amidohydrolase family protein</fullName>
    </submittedName>
</protein>
<comment type="similarity">
    <text evidence="1">Belongs to the TolB family.</text>
</comment>
<evidence type="ECO:0000256" key="2">
    <source>
        <dbReference type="SAM" id="MobiDB-lite"/>
    </source>
</evidence>
<dbReference type="Proteomes" id="UP001056455">
    <property type="component" value="Chromosome"/>
</dbReference>
<feature type="compositionally biased region" description="Basic and acidic residues" evidence="2">
    <location>
        <begin position="504"/>
        <end position="516"/>
    </location>
</feature>
<dbReference type="SUPFAM" id="SSF51338">
    <property type="entry name" value="Composite domain of metallo-dependent hydrolases"/>
    <property type="match status" value="1"/>
</dbReference>
<dbReference type="PANTHER" id="PTHR36842">
    <property type="entry name" value="PROTEIN TOLB HOMOLOG"/>
    <property type="match status" value="1"/>
</dbReference>
<name>A0ABY4YWY4_9MICO</name>
<evidence type="ECO:0000259" key="4">
    <source>
        <dbReference type="Pfam" id="PF01979"/>
    </source>
</evidence>
<dbReference type="Pfam" id="PF07676">
    <property type="entry name" value="PD40"/>
    <property type="match status" value="6"/>
</dbReference>
<proteinExistence type="inferred from homology"/>
<evidence type="ECO:0000256" key="1">
    <source>
        <dbReference type="ARBA" id="ARBA00009820"/>
    </source>
</evidence>
<dbReference type="Gene3D" id="1.20.58.520">
    <property type="entry name" value="Amidohydrolase"/>
    <property type="match status" value="1"/>
</dbReference>
<dbReference type="Pfam" id="PF01979">
    <property type="entry name" value="Amidohydro_1"/>
    <property type="match status" value="1"/>
</dbReference>
<dbReference type="PANTHER" id="PTHR36842:SF1">
    <property type="entry name" value="PROTEIN TOLB"/>
    <property type="match status" value="1"/>
</dbReference>
<dbReference type="InterPro" id="IPR011059">
    <property type="entry name" value="Metal-dep_hydrolase_composite"/>
</dbReference>
<feature type="region of interest" description="Disordered" evidence="2">
    <location>
        <begin position="499"/>
        <end position="522"/>
    </location>
</feature>
<dbReference type="InterPro" id="IPR011042">
    <property type="entry name" value="6-blade_b-propeller_TolB-like"/>
</dbReference>
<dbReference type="Gene3D" id="3.30.110.90">
    <property type="entry name" value="Amidohydrolase"/>
    <property type="match status" value="1"/>
</dbReference>
<evidence type="ECO:0000313" key="6">
    <source>
        <dbReference type="Proteomes" id="UP001056455"/>
    </source>
</evidence>
<sequence length="1073" mass="115677">MSGQLDRSRPAGRRRGTIAALAVGAVGASTLAAAGSPSPVAHPGAGDDPSTPQAAEVVLTEGTNVTAAAAPDGSTVIDLHGALYRVPEGGGEATQLSSPLHEAARPDVGPDGRIAYQSYADGGFHIWIASADGSDSTQVTDGSFDEREPRWSPDGEHIAFASDREGSYDIWSVEIDTGELTRWTDAEGEEAQPSWSPDGDEIVHVLGNTIAAVDSDGDSRVLVADPGGTATVNSPAFSPYGDSVAWTRHDGTSSDLMVDDEAVTEGEDVFLFTPEWLDDDTLRFTADGGIREIDLATDSVQEVPFESTVEIPGADYTKKEHDFDDRDRRSATILTPQLSPDGTSMLFVALGDLWHMEFGAKPEQLTDDEFHEVDPVFSPDGSSIAYATDKAGTQDLYVRDLASGDERRVTSLDGTEVAPAFSPDGKRLAFQDQDGATYTLDLASRYVKELVPSIFGPGRPTWSADGDTIAMAAVVPYSERFREGTSQILTVDVASGEQTFQSPGDRHASLSTRGDDGPVWSPDGESMAFVVDSLLRTMPVDDDGTPAGEVSTVNDDVADAPSWSGDSSQLLYLSGGDVKLADITTGETRTIEVPLDFRPAMERGTQTIHAGAFWDGESRYLREDVDITLRHNRIVSVEDHDKNRHHRGKVIDASDLTVMPGLMDSHVHQAYQSRFFGDRQGRISLAYGVTSTLSVGDQVYRAMEDRDSLDAGKRVGPRFYATGEPIDGARVYYNFMRPTTSMDQIDRELTRAEDLDYDFLKTYVRLPAEGMAKVVQAAHDMGLPSASHYLSPGAFVGQDGTTHLAATQRLGYARTISATGQSYADVPALYGEGNRMVTTTLFTSDFLQPEEFLSDPRFGLLPSWKQQALMDGIGENTGDPVDPECLTAECSEVQTLDRIREAGGQVLVGTDSPLDQVAIGVHANMRELVGYGWDPYDALRAATVAPARYLGIDDEVGTLGPGKVADLIAVRGNPLEDIDATMNVELTVVGGEVHTQEELLAPFDGTVDQSEDARTWSDESASEVDEWADESVTSRYWWHSPEVVAEAYAHACDAYDELAHRAAHGSHEGHTHP</sequence>
<organism evidence="5 6">
    <name type="scientific">Ornithinimicrobium faecis</name>
    <dbReference type="NCBI Taxonomy" id="2934158"/>
    <lineage>
        <taxon>Bacteria</taxon>
        <taxon>Bacillati</taxon>
        <taxon>Actinomycetota</taxon>
        <taxon>Actinomycetes</taxon>
        <taxon>Micrococcales</taxon>
        <taxon>Ornithinimicrobiaceae</taxon>
        <taxon>Ornithinimicrobium</taxon>
    </lineage>
</organism>